<sequence>MTEGSHLAGLRSKCAQLAALQQGIEELRQRAGRVLELSRDRDDSSQPPGIRASEPVRGQCAVLVSLLQRLGHDDLRPSEVESLVHLANTKCDTISAMLQRPSSSVPSLITLPESCFSGHIGPLVGTKTMISKLAPAHSALHTISRKPVTHKTIHLGKCFYFAIKMTPQQMAVWGPAFSKAKRAVLACAPTLGVVELLEHAAKTLEELEAWSDCYHVDKAVGEWLRGRQRREEIVFPLLARVKVAGWWICVANRRHWKLISLVDIHLRDMYVEDDSRWDDPEKCSGYNGVACSDWLGAGPGPHHLTLEVSWGDGWQIEDLRHMLKPSIKRLKGLQCVPVSRWHLDDVVDIPLQLDDLQIDVDRAVNFEFLQMIAHLRSTWMAPSGVITFTCRHDVTFDVLRELQHLEDCPSLAGTLFYLASLVKRVVFPHGLGQGEAVPSVVLYRLPQLVFSQAEKLDLSRSAVGSDSLPDVFLSHISDAHFPRVTTLELGQAVGIRAQEVVRRATDLKSIRELHFQKGGRVSVPFFFPRCLGACSQTGPPLHIKTRYMDSADVRVDTSVWALWEGGGGSEGQKGVERRIQKISVTVHWERTTRQTGRRAGKKGVSSEAAKKKGGDQEGDRGILKTCLHAMDKCPLLDTIVLTLCGLSDFSGDELEASPVEASPIDMLSNELERAVKAEARGCWHRLRREARRKKGMSQ</sequence>
<dbReference type="PhylomeDB" id="A0A0G4GRZ4"/>
<evidence type="ECO:0000313" key="3">
    <source>
        <dbReference type="Proteomes" id="UP000041254"/>
    </source>
</evidence>
<proteinExistence type="predicted"/>
<name>A0A0G4GRZ4_VITBC</name>
<reference evidence="2 3" key="1">
    <citation type="submission" date="2014-11" db="EMBL/GenBank/DDBJ databases">
        <authorList>
            <person name="Zhu J."/>
            <person name="Qi W."/>
            <person name="Song R."/>
        </authorList>
    </citation>
    <scope>NUCLEOTIDE SEQUENCE [LARGE SCALE GENOMIC DNA]</scope>
</reference>
<accession>A0A0G4GRZ4</accession>
<gene>
    <name evidence="2" type="ORF">Vbra_18533</name>
</gene>
<feature type="compositionally biased region" description="Basic and acidic residues" evidence="1">
    <location>
        <begin position="608"/>
        <end position="618"/>
    </location>
</feature>
<dbReference type="VEuPathDB" id="CryptoDB:Vbra_18533"/>
<keyword evidence="3" id="KW-1185">Reference proteome</keyword>
<dbReference type="Proteomes" id="UP000041254">
    <property type="component" value="Unassembled WGS sequence"/>
</dbReference>
<dbReference type="AlphaFoldDB" id="A0A0G4GRZ4"/>
<evidence type="ECO:0000256" key="1">
    <source>
        <dbReference type="SAM" id="MobiDB-lite"/>
    </source>
</evidence>
<dbReference type="InParanoid" id="A0A0G4GRZ4"/>
<organism evidence="2 3">
    <name type="scientific">Vitrella brassicaformis (strain CCMP3155)</name>
    <dbReference type="NCBI Taxonomy" id="1169540"/>
    <lineage>
        <taxon>Eukaryota</taxon>
        <taxon>Sar</taxon>
        <taxon>Alveolata</taxon>
        <taxon>Colpodellida</taxon>
        <taxon>Vitrellaceae</taxon>
        <taxon>Vitrella</taxon>
    </lineage>
</organism>
<evidence type="ECO:0000313" key="2">
    <source>
        <dbReference type="EMBL" id="CEM33384.1"/>
    </source>
</evidence>
<protein>
    <submittedName>
        <fullName evidence="2">Uncharacterized protein</fullName>
    </submittedName>
</protein>
<dbReference type="EMBL" id="CDMY01000781">
    <property type="protein sequence ID" value="CEM33384.1"/>
    <property type="molecule type" value="Genomic_DNA"/>
</dbReference>
<feature type="region of interest" description="Disordered" evidence="1">
    <location>
        <begin position="591"/>
        <end position="618"/>
    </location>
</feature>